<evidence type="ECO:0000313" key="6">
    <source>
        <dbReference type="Ensembl" id="ENSPNYP00000027516.1"/>
    </source>
</evidence>
<organism evidence="6">
    <name type="scientific">Pundamilia nyererei</name>
    <dbReference type="NCBI Taxonomy" id="303518"/>
    <lineage>
        <taxon>Eukaryota</taxon>
        <taxon>Metazoa</taxon>
        <taxon>Chordata</taxon>
        <taxon>Craniata</taxon>
        <taxon>Vertebrata</taxon>
        <taxon>Euteleostomi</taxon>
        <taxon>Actinopterygii</taxon>
        <taxon>Neopterygii</taxon>
        <taxon>Teleostei</taxon>
        <taxon>Neoteleostei</taxon>
        <taxon>Acanthomorphata</taxon>
        <taxon>Ovalentaria</taxon>
        <taxon>Cichlomorphae</taxon>
        <taxon>Cichliformes</taxon>
        <taxon>Cichlidae</taxon>
        <taxon>African cichlids</taxon>
        <taxon>Pseudocrenilabrinae</taxon>
        <taxon>Haplochromini</taxon>
        <taxon>Pundamilia</taxon>
    </lineage>
</organism>
<dbReference type="STRING" id="303518.ENSPNYP00000027516"/>
<sequence>MLPCFFFLYVNAIMMFALLKKPLLLESSRYILFGHLLMCDSVQLLLTMLLYIFAVMMVRMINYVCVFVSLLAAVTVKMSPLNLAVMSLERYVAVCFPLRHPSFATPRSTGKAIAVMWIVASLDSFIQLFLFVRMEKTIFPMQSFCIRNSVFRLEVYVTLNMAFTILYFVFVSMIIIYTYTAIMITVKSASSRGRHTNKAPKTVLLHLLQLWLYLTSTLFNMINPSMMLKVPPDMAIHAQYVLFVGLIIFPKCLSPLIYGLRDQTLCRVFKYYFTFGFRASVKPSPLS</sequence>
<name>A0A3B4H220_9CICH</name>
<dbReference type="SUPFAM" id="SSF81321">
    <property type="entry name" value="Family A G protein-coupled receptor-like"/>
    <property type="match status" value="1"/>
</dbReference>
<dbReference type="AlphaFoldDB" id="A0A3B4H220"/>
<dbReference type="PANTHER" id="PTHR26451:SF866">
    <property type="entry name" value="ODORANT RECEPTOR-RELATED"/>
    <property type="match status" value="1"/>
</dbReference>
<dbReference type="PROSITE" id="PS50262">
    <property type="entry name" value="G_PROTEIN_RECEP_F1_2"/>
    <property type="match status" value="1"/>
</dbReference>
<dbReference type="PRINTS" id="PR00237">
    <property type="entry name" value="GPCRRHODOPSN"/>
</dbReference>
<dbReference type="GO" id="GO:0004930">
    <property type="term" value="F:G protein-coupled receptor activity"/>
    <property type="evidence" value="ECO:0007669"/>
    <property type="project" value="InterPro"/>
</dbReference>
<dbReference type="GO" id="GO:0016020">
    <property type="term" value="C:membrane"/>
    <property type="evidence" value="ECO:0007669"/>
    <property type="project" value="UniProtKB-SubCell"/>
</dbReference>
<accession>A0A3B4H220</accession>
<comment type="subcellular location">
    <subcellularLocation>
        <location evidence="1">Membrane</location>
    </subcellularLocation>
</comment>
<dbReference type="GeneTree" id="ENSGT00940000163093"/>
<dbReference type="Ensembl" id="ENSPNYT00000028188.1">
    <property type="protein sequence ID" value="ENSPNYP00000027516.1"/>
    <property type="gene ID" value="ENSPNYG00000020721.1"/>
</dbReference>
<dbReference type="InterPro" id="IPR000276">
    <property type="entry name" value="GPCR_Rhodpsn"/>
</dbReference>
<protein>
    <submittedName>
        <fullName evidence="6">Odorant receptor, family H, subfamily 133, member 3</fullName>
    </submittedName>
</protein>
<keyword evidence="4" id="KW-0472">Membrane</keyword>
<reference evidence="6" key="1">
    <citation type="submission" date="2023-09" db="UniProtKB">
        <authorList>
            <consortium name="Ensembl"/>
        </authorList>
    </citation>
    <scope>IDENTIFICATION</scope>
</reference>
<keyword evidence="3" id="KW-1133">Transmembrane helix</keyword>
<evidence type="ECO:0000256" key="1">
    <source>
        <dbReference type="ARBA" id="ARBA00004370"/>
    </source>
</evidence>
<dbReference type="Gene3D" id="1.20.1070.10">
    <property type="entry name" value="Rhodopsin 7-helix transmembrane proteins"/>
    <property type="match status" value="1"/>
</dbReference>
<feature type="domain" description="G-protein coupled receptors family 1 profile" evidence="5">
    <location>
        <begin position="10"/>
        <end position="258"/>
    </location>
</feature>
<dbReference type="FunFam" id="1.20.1070.10:FF:000096">
    <property type="entry name" value="Odorant receptor 131-2"/>
    <property type="match status" value="1"/>
</dbReference>
<keyword evidence="2" id="KW-0812">Transmembrane</keyword>
<dbReference type="PANTHER" id="PTHR26451">
    <property type="entry name" value="G_PROTEIN_RECEP_F1_2 DOMAIN-CONTAINING PROTEIN"/>
    <property type="match status" value="1"/>
</dbReference>
<dbReference type="GO" id="GO:0005549">
    <property type="term" value="F:odorant binding"/>
    <property type="evidence" value="ECO:0007669"/>
    <property type="project" value="TreeGrafter"/>
</dbReference>
<dbReference type="InterPro" id="IPR017452">
    <property type="entry name" value="GPCR_Rhodpsn_7TM"/>
</dbReference>
<evidence type="ECO:0000259" key="5">
    <source>
        <dbReference type="PROSITE" id="PS50262"/>
    </source>
</evidence>
<dbReference type="GO" id="GO:0004984">
    <property type="term" value="F:olfactory receptor activity"/>
    <property type="evidence" value="ECO:0007669"/>
    <property type="project" value="TreeGrafter"/>
</dbReference>
<proteinExistence type="predicted"/>
<evidence type="ECO:0000256" key="2">
    <source>
        <dbReference type="ARBA" id="ARBA00022692"/>
    </source>
</evidence>
<dbReference type="CDD" id="cd00637">
    <property type="entry name" value="7tm_classA_rhodopsin-like"/>
    <property type="match status" value="1"/>
</dbReference>
<evidence type="ECO:0000256" key="4">
    <source>
        <dbReference type="ARBA" id="ARBA00023136"/>
    </source>
</evidence>
<evidence type="ECO:0000256" key="3">
    <source>
        <dbReference type="ARBA" id="ARBA00022989"/>
    </source>
</evidence>
<dbReference type="InterPro" id="IPR052921">
    <property type="entry name" value="GPCR1_Superfamily_Member"/>
</dbReference>
<dbReference type="Pfam" id="PF00001">
    <property type="entry name" value="7tm_1"/>
    <property type="match status" value="1"/>
</dbReference>